<evidence type="ECO:0000256" key="8">
    <source>
        <dbReference type="RuleBase" id="RU367011"/>
    </source>
</evidence>
<feature type="chain" id="PRO_5035960393" description="Carbonic anhydrase" evidence="8">
    <location>
        <begin position="33"/>
        <end position="313"/>
    </location>
</feature>
<keyword evidence="11" id="KW-1185">Reference proteome</keyword>
<name>A0A8S1BW17_9INSE</name>
<dbReference type="PANTHER" id="PTHR18952">
    <property type="entry name" value="CARBONIC ANHYDRASE"/>
    <property type="match status" value="1"/>
</dbReference>
<proteinExistence type="inferred from homology"/>
<gene>
    <name evidence="10" type="ORF">CLODIP_2_CD07912</name>
</gene>
<evidence type="ECO:0000256" key="1">
    <source>
        <dbReference type="ARBA" id="ARBA00002904"/>
    </source>
</evidence>
<dbReference type="Pfam" id="PF00194">
    <property type="entry name" value="Carb_anhydrase"/>
    <property type="match status" value="1"/>
</dbReference>
<dbReference type="GO" id="GO:0005886">
    <property type="term" value="C:plasma membrane"/>
    <property type="evidence" value="ECO:0007669"/>
    <property type="project" value="TreeGrafter"/>
</dbReference>
<evidence type="ECO:0000313" key="10">
    <source>
        <dbReference type="EMBL" id="CAB3359959.1"/>
    </source>
</evidence>
<keyword evidence="5 8" id="KW-0862">Zinc</keyword>
<dbReference type="InterPro" id="IPR001148">
    <property type="entry name" value="CA_dom"/>
</dbReference>
<organism evidence="10 11">
    <name type="scientific">Cloeon dipterum</name>
    <dbReference type="NCBI Taxonomy" id="197152"/>
    <lineage>
        <taxon>Eukaryota</taxon>
        <taxon>Metazoa</taxon>
        <taxon>Ecdysozoa</taxon>
        <taxon>Arthropoda</taxon>
        <taxon>Hexapoda</taxon>
        <taxon>Insecta</taxon>
        <taxon>Pterygota</taxon>
        <taxon>Palaeoptera</taxon>
        <taxon>Ephemeroptera</taxon>
        <taxon>Pisciforma</taxon>
        <taxon>Baetidae</taxon>
        <taxon>Cloeon</taxon>
    </lineage>
</organism>
<comment type="caution">
    <text evidence="10">The sequence shown here is derived from an EMBL/GenBank/DDBJ whole genome shotgun (WGS) entry which is preliminary data.</text>
</comment>
<dbReference type="OrthoDB" id="429145at2759"/>
<accession>A0A8S1BW17</accession>
<feature type="signal peptide" evidence="8">
    <location>
        <begin position="1"/>
        <end position="32"/>
    </location>
</feature>
<dbReference type="InterPro" id="IPR023561">
    <property type="entry name" value="Carbonic_anhydrase_a-class"/>
</dbReference>
<evidence type="ECO:0000256" key="5">
    <source>
        <dbReference type="ARBA" id="ARBA00022833"/>
    </source>
</evidence>
<dbReference type="Proteomes" id="UP000494165">
    <property type="component" value="Unassembled WGS sequence"/>
</dbReference>
<evidence type="ECO:0000256" key="3">
    <source>
        <dbReference type="ARBA" id="ARBA00012925"/>
    </source>
</evidence>
<reference evidence="10 11" key="1">
    <citation type="submission" date="2020-04" db="EMBL/GenBank/DDBJ databases">
        <authorList>
            <person name="Alioto T."/>
            <person name="Alioto T."/>
            <person name="Gomez Garrido J."/>
        </authorList>
    </citation>
    <scope>NUCLEOTIDE SEQUENCE [LARGE SCALE GENOMIC DNA]</scope>
</reference>
<dbReference type="SUPFAM" id="SSF51069">
    <property type="entry name" value="Carbonic anhydrase"/>
    <property type="match status" value="1"/>
</dbReference>
<dbReference type="InterPro" id="IPR018338">
    <property type="entry name" value="Carbonic_anhydrase_a-class_CS"/>
</dbReference>
<keyword evidence="6 8" id="KW-0456">Lyase</keyword>
<dbReference type="PANTHER" id="PTHR18952:SF265">
    <property type="entry name" value="CARBONIC ANHYDRASE"/>
    <property type="match status" value="1"/>
</dbReference>
<dbReference type="GO" id="GO:0008270">
    <property type="term" value="F:zinc ion binding"/>
    <property type="evidence" value="ECO:0007669"/>
    <property type="project" value="UniProtKB-UniRule"/>
</dbReference>
<evidence type="ECO:0000256" key="6">
    <source>
        <dbReference type="ARBA" id="ARBA00023239"/>
    </source>
</evidence>
<keyword evidence="4 8" id="KW-0479">Metal-binding</keyword>
<dbReference type="Gene3D" id="3.10.200.10">
    <property type="entry name" value="Alpha carbonic anhydrase"/>
    <property type="match status" value="1"/>
</dbReference>
<sequence>MITPSSAGKTTLLALVTLFIAVLDSAVGGGDGHEWGYDDHNGPKKWAGTCKSGLFQSPIDLKQSISHLRNFEPLVFFLYDKPANVTMKNNGHTLKLTFEQSCVAQMAGGGLPAAFSLAQIHFHWGSEHTLNGRRYPLEAHFVHYNHKRYDSLGAAVGKEDGLAVLGVFYEESSEEADNGIVDKLLEHLARVSDEGAEFKMTSKMRAEELFPEDIDKFFRYRGSLTTPECNEGVLWTVLEKTVPISSAQVEKFKSLKSRSGKIEENYRPVEPLNGRNLYRRSTHHNGAPSSTTSSLSLIAASLASCLLLANKVA</sequence>
<dbReference type="InterPro" id="IPR036398">
    <property type="entry name" value="CA_dom_sf"/>
</dbReference>
<evidence type="ECO:0000256" key="2">
    <source>
        <dbReference type="ARBA" id="ARBA00010718"/>
    </source>
</evidence>
<dbReference type="PROSITE" id="PS51144">
    <property type="entry name" value="ALPHA_CA_2"/>
    <property type="match status" value="1"/>
</dbReference>
<feature type="domain" description="Alpha-carbonic anhydrase" evidence="9">
    <location>
        <begin position="33"/>
        <end position="281"/>
    </location>
</feature>
<evidence type="ECO:0000256" key="4">
    <source>
        <dbReference type="ARBA" id="ARBA00022723"/>
    </source>
</evidence>
<evidence type="ECO:0000256" key="7">
    <source>
        <dbReference type="ARBA" id="ARBA00048348"/>
    </source>
</evidence>
<evidence type="ECO:0000313" key="11">
    <source>
        <dbReference type="Proteomes" id="UP000494165"/>
    </source>
</evidence>
<comment type="cofactor">
    <cofactor evidence="8">
        <name>Zn(2+)</name>
        <dbReference type="ChEBI" id="CHEBI:29105"/>
    </cofactor>
</comment>
<dbReference type="CDD" id="cd00326">
    <property type="entry name" value="alpha_CA"/>
    <property type="match status" value="1"/>
</dbReference>
<keyword evidence="8" id="KW-0732">Signal</keyword>
<dbReference type="PROSITE" id="PS00162">
    <property type="entry name" value="ALPHA_CA_1"/>
    <property type="match status" value="1"/>
</dbReference>
<dbReference type="GO" id="GO:0004089">
    <property type="term" value="F:carbonate dehydratase activity"/>
    <property type="evidence" value="ECO:0007669"/>
    <property type="project" value="UniProtKB-UniRule"/>
</dbReference>
<comment type="similarity">
    <text evidence="2 8">Belongs to the alpha-carbonic anhydrase family.</text>
</comment>
<comment type="catalytic activity">
    <reaction evidence="7 8">
        <text>hydrogencarbonate + H(+) = CO2 + H2O</text>
        <dbReference type="Rhea" id="RHEA:10748"/>
        <dbReference type="ChEBI" id="CHEBI:15377"/>
        <dbReference type="ChEBI" id="CHEBI:15378"/>
        <dbReference type="ChEBI" id="CHEBI:16526"/>
        <dbReference type="ChEBI" id="CHEBI:17544"/>
        <dbReference type="EC" id="4.2.1.1"/>
    </reaction>
</comment>
<dbReference type="EMBL" id="CADEPI010000002">
    <property type="protein sequence ID" value="CAB3359959.1"/>
    <property type="molecule type" value="Genomic_DNA"/>
</dbReference>
<protein>
    <recommendedName>
        <fullName evidence="3 8">Carbonic anhydrase</fullName>
        <ecNumber evidence="3 8">4.2.1.1</ecNumber>
    </recommendedName>
</protein>
<comment type="function">
    <text evidence="1 8">Reversible hydration of carbon dioxide.</text>
</comment>
<dbReference type="EC" id="4.2.1.1" evidence="3 8"/>
<dbReference type="AlphaFoldDB" id="A0A8S1BW17"/>
<dbReference type="SMART" id="SM01057">
    <property type="entry name" value="Carb_anhydrase"/>
    <property type="match status" value="1"/>
</dbReference>
<evidence type="ECO:0000259" key="9">
    <source>
        <dbReference type="PROSITE" id="PS51144"/>
    </source>
</evidence>